<evidence type="ECO:0008006" key="3">
    <source>
        <dbReference type="Google" id="ProtNLM"/>
    </source>
</evidence>
<accession>A0ABV7D824</accession>
<keyword evidence="2" id="KW-1185">Reference proteome</keyword>
<dbReference type="EMBL" id="JBHRSL010000010">
    <property type="protein sequence ID" value="MFC3052782.1"/>
    <property type="molecule type" value="Genomic_DNA"/>
</dbReference>
<evidence type="ECO:0000313" key="2">
    <source>
        <dbReference type="Proteomes" id="UP001595444"/>
    </source>
</evidence>
<proteinExistence type="predicted"/>
<reference evidence="2" key="1">
    <citation type="journal article" date="2019" name="Int. J. Syst. Evol. Microbiol.">
        <title>The Global Catalogue of Microorganisms (GCM) 10K type strain sequencing project: providing services to taxonomists for standard genome sequencing and annotation.</title>
        <authorList>
            <consortium name="The Broad Institute Genomics Platform"/>
            <consortium name="The Broad Institute Genome Sequencing Center for Infectious Disease"/>
            <person name="Wu L."/>
            <person name="Ma J."/>
        </authorList>
    </citation>
    <scope>NUCLEOTIDE SEQUENCE [LARGE SCALE GENOMIC DNA]</scope>
    <source>
        <strain evidence="2">KCTC 62164</strain>
    </source>
</reference>
<dbReference type="PROSITE" id="PS51257">
    <property type="entry name" value="PROKAR_LIPOPROTEIN"/>
    <property type="match status" value="1"/>
</dbReference>
<protein>
    <recommendedName>
        <fullName evidence="3">Lipoprotein</fullName>
    </recommendedName>
</protein>
<sequence length="164" mass="17658">MKHSVAMVLMVFLAACGAEKKAPSQSVSMAAAESKTLGNDEVLSRIGIVAQQKLQAGECGLFLWLRREDAPLIYFQRSAEDAALMILDGQRAALKLRSKEKLIGASFHEQQSFLSGDMEITLAIHAEKDKSLRQGLKVPSGTLTLREKSGWSASLPVAGAIGCK</sequence>
<gene>
    <name evidence="1" type="ORF">ACFOKA_12780</name>
</gene>
<dbReference type="Proteomes" id="UP001595444">
    <property type="component" value="Unassembled WGS sequence"/>
</dbReference>
<comment type="caution">
    <text evidence="1">The sequence shown here is derived from an EMBL/GenBank/DDBJ whole genome shotgun (WGS) entry which is preliminary data.</text>
</comment>
<organism evidence="1 2">
    <name type="scientific">Kordiimonas pumila</name>
    <dbReference type="NCBI Taxonomy" id="2161677"/>
    <lineage>
        <taxon>Bacteria</taxon>
        <taxon>Pseudomonadati</taxon>
        <taxon>Pseudomonadota</taxon>
        <taxon>Alphaproteobacteria</taxon>
        <taxon>Kordiimonadales</taxon>
        <taxon>Kordiimonadaceae</taxon>
        <taxon>Kordiimonas</taxon>
    </lineage>
</organism>
<dbReference type="RefSeq" id="WP_194213571.1">
    <property type="nucleotide sequence ID" value="NZ_CP061205.1"/>
</dbReference>
<name>A0ABV7D824_9PROT</name>
<evidence type="ECO:0000313" key="1">
    <source>
        <dbReference type="EMBL" id="MFC3052782.1"/>
    </source>
</evidence>